<evidence type="ECO:0000256" key="1">
    <source>
        <dbReference type="SAM" id="MobiDB-lite"/>
    </source>
</evidence>
<evidence type="ECO:0000313" key="3">
    <source>
        <dbReference type="Proteomes" id="UP000091918"/>
    </source>
</evidence>
<dbReference type="Proteomes" id="UP000091918">
    <property type="component" value="Unassembled WGS sequence"/>
</dbReference>
<keyword evidence="3" id="KW-1185">Reference proteome</keyword>
<proteinExistence type="predicted"/>
<dbReference type="EMBL" id="LGUA01001206">
    <property type="protein sequence ID" value="OAX78997.1"/>
    <property type="molecule type" value="Genomic_DNA"/>
</dbReference>
<feature type="region of interest" description="Disordered" evidence="1">
    <location>
        <begin position="1"/>
        <end position="22"/>
    </location>
</feature>
<organism evidence="2 3">
    <name type="scientific">Emergomyces africanus</name>
    <dbReference type="NCBI Taxonomy" id="1955775"/>
    <lineage>
        <taxon>Eukaryota</taxon>
        <taxon>Fungi</taxon>
        <taxon>Dikarya</taxon>
        <taxon>Ascomycota</taxon>
        <taxon>Pezizomycotina</taxon>
        <taxon>Eurotiomycetes</taxon>
        <taxon>Eurotiomycetidae</taxon>
        <taxon>Onygenales</taxon>
        <taxon>Ajellomycetaceae</taxon>
        <taxon>Emergomyces</taxon>
    </lineage>
</organism>
<reference evidence="2 3" key="1">
    <citation type="submission" date="2015-07" db="EMBL/GenBank/DDBJ databases">
        <title>Emmonsia species relationships and genome sequence.</title>
        <authorList>
            <person name="Cuomo C.A."/>
            <person name="Schwartz I.S."/>
            <person name="Kenyon C."/>
            <person name="de Hoog G.S."/>
            <person name="Govender N.P."/>
            <person name="Botha A."/>
            <person name="Moreno L."/>
            <person name="de Vries M."/>
            <person name="Munoz J.F."/>
            <person name="Stielow J.B."/>
        </authorList>
    </citation>
    <scope>NUCLEOTIDE SEQUENCE [LARGE SCALE GENOMIC DNA]</scope>
    <source>
        <strain evidence="2 3">CBS 136260</strain>
    </source>
</reference>
<dbReference type="OrthoDB" id="4223299at2759"/>
<dbReference type="STRING" id="1658172.A0A1B7NQU0"/>
<dbReference type="InterPro" id="IPR011009">
    <property type="entry name" value="Kinase-like_dom_sf"/>
</dbReference>
<accession>A0A1B7NQU0</accession>
<protein>
    <recommendedName>
        <fullName evidence="4">Protein kinase domain-containing protein</fullName>
    </recommendedName>
</protein>
<evidence type="ECO:0000313" key="2">
    <source>
        <dbReference type="EMBL" id="OAX78997.1"/>
    </source>
</evidence>
<dbReference type="SUPFAM" id="SSF56112">
    <property type="entry name" value="Protein kinase-like (PK-like)"/>
    <property type="match status" value="1"/>
</dbReference>
<comment type="caution">
    <text evidence="2">The sequence shown here is derived from an EMBL/GenBank/DDBJ whole genome shotgun (WGS) entry which is preliminary data.</text>
</comment>
<evidence type="ECO:0008006" key="4">
    <source>
        <dbReference type="Google" id="ProtNLM"/>
    </source>
</evidence>
<dbReference type="AlphaFoldDB" id="A0A1B7NQU0"/>
<gene>
    <name evidence="2" type="ORF">ACJ72_06689</name>
</gene>
<name>A0A1B7NQU0_9EURO</name>
<sequence length="341" mass="37677">MMESLPGRSSSTATRAAPQPMPHNVKFEEEELPDYNPETFFLPNLNWEMFLNPNSRSSRSLGLDIPVPVKSFKGRTICRSQSIPVTDGAPVLCDFGRARIGIGGATHQGDAMPGFYRAPEVILGVEWDCNVDIWSIGVRNKSRSPSHLFLIFLGNKLIPVGSQYSSTIYGVYLKVAAFFMLLLKMASWKMSNFSQRWLALMGSPPQSFLERSEKIPQVLECTGSGSSCIICFVPPSAWMKTEINLGRCVAATPIPKQSLDTTELHLKGEDHELFVRFSEEIIHVASRRTCLSTGGNIPPVPDAASRTGANEQRIVNPGPEAYLKGQAYPTQARPYLPNLIM</sequence>
<dbReference type="Gene3D" id="1.10.510.10">
    <property type="entry name" value="Transferase(Phosphotransferase) domain 1"/>
    <property type="match status" value="1"/>
</dbReference>